<dbReference type="SUPFAM" id="SSF49899">
    <property type="entry name" value="Concanavalin A-like lectins/glucanases"/>
    <property type="match status" value="1"/>
</dbReference>
<comment type="caution">
    <text evidence="1">The sequence shown here is derived from an EMBL/GenBank/DDBJ whole genome shotgun (WGS) entry which is preliminary data.</text>
</comment>
<dbReference type="GeneID" id="95404729"/>
<dbReference type="Pfam" id="PF09224">
    <property type="entry name" value="DUF1961"/>
    <property type="match status" value="1"/>
</dbReference>
<dbReference type="RefSeq" id="WP_007128247.1">
    <property type="nucleotide sequence ID" value="NZ_BOSA01000009.1"/>
</dbReference>
<reference evidence="1 2" key="1">
    <citation type="submission" date="2021-03" db="EMBL/GenBank/DDBJ databases">
        <title>Genomic Encyclopedia of Type Strains, Phase IV (KMG-IV): sequencing the most valuable type-strain genomes for metagenomic binning, comparative biology and taxonomic classification.</title>
        <authorList>
            <person name="Goeker M."/>
        </authorList>
    </citation>
    <scope>NUCLEOTIDE SEQUENCE [LARGE SCALE GENOMIC DNA]</scope>
    <source>
        <strain evidence="1 2">DSM 15596</strain>
    </source>
</reference>
<protein>
    <recommendedName>
        <fullName evidence="3">DUF1961 family protein</fullName>
    </recommendedName>
</protein>
<dbReference type="InterPro" id="IPR015305">
    <property type="entry name" value="DUF1961"/>
</dbReference>
<dbReference type="InterPro" id="IPR013320">
    <property type="entry name" value="ConA-like_dom_sf"/>
</dbReference>
<name>A0ABS4FBL7_9BACL</name>
<proteinExistence type="predicted"/>
<evidence type="ECO:0000313" key="2">
    <source>
        <dbReference type="Proteomes" id="UP000706926"/>
    </source>
</evidence>
<dbReference type="Gene3D" id="2.60.120.200">
    <property type="match status" value="1"/>
</dbReference>
<accession>A0ABS4FBL7</accession>
<organism evidence="1 2">
    <name type="scientific">Paenibacillus lactis</name>
    <dbReference type="NCBI Taxonomy" id="228574"/>
    <lineage>
        <taxon>Bacteria</taxon>
        <taxon>Bacillati</taxon>
        <taxon>Bacillota</taxon>
        <taxon>Bacilli</taxon>
        <taxon>Bacillales</taxon>
        <taxon>Paenibacillaceae</taxon>
        <taxon>Paenibacillus</taxon>
    </lineage>
</organism>
<sequence length="256" mass="28974">MKPHQSTESGVPAPADSSLIPEGWREIYVNPLADPEHVADFRLEGNASVTFPMGRMRLESILDEKEGQRANFVLWCLEDFPADAAISWDFWPVREPGLAMMFFCATGTEGRDLFDPSIKPRTGEYDQYHHGEMNAFHISYFRRKWTEERMFHTCNLRKSYGFHLVAQGADPIPGVMDAVGPYRMLIVKDKNRITFAVNDLPVFSWEDDGQTYGPQLAGGKVGFRQMAPLIGEYANLTVYAAGKSSIERGPNYENRP</sequence>
<keyword evidence="2" id="KW-1185">Reference proteome</keyword>
<evidence type="ECO:0008006" key="3">
    <source>
        <dbReference type="Google" id="ProtNLM"/>
    </source>
</evidence>
<dbReference type="Proteomes" id="UP000706926">
    <property type="component" value="Unassembled WGS sequence"/>
</dbReference>
<gene>
    <name evidence="1" type="ORF">J2Z18_002751</name>
</gene>
<dbReference type="EMBL" id="JAGGKI010000006">
    <property type="protein sequence ID" value="MBP1893648.1"/>
    <property type="molecule type" value="Genomic_DNA"/>
</dbReference>
<evidence type="ECO:0000313" key="1">
    <source>
        <dbReference type="EMBL" id="MBP1893648.1"/>
    </source>
</evidence>